<feature type="transmembrane region" description="Helical" evidence="1">
    <location>
        <begin position="136"/>
        <end position="154"/>
    </location>
</feature>
<evidence type="ECO:0000313" key="3">
    <source>
        <dbReference type="Proteomes" id="UP001221142"/>
    </source>
</evidence>
<feature type="transmembrane region" description="Helical" evidence="1">
    <location>
        <begin position="243"/>
        <end position="265"/>
    </location>
</feature>
<feature type="transmembrane region" description="Helical" evidence="1">
    <location>
        <begin position="91"/>
        <end position="124"/>
    </location>
</feature>
<comment type="caution">
    <text evidence="2">The sequence shown here is derived from an EMBL/GenBank/DDBJ whole genome shotgun (WGS) entry which is preliminary data.</text>
</comment>
<accession>A0AAD7FWG1</accession>
<keyword evidence="1" id="KW-0812">Transmembrane</keyword>
<feature type="transmembrane region" description="Helical" evidence="1">
    <location>
        <begin position="210"/>
        <end position="231"/>
    </location>
</feature>
<evidence type="ECO:0000313" key="2">
    <source>
        <dbReference type="EMBL" id="KAJ7641269.1"/>
    </source>
</evidence>
<dbReference type="Proteomes" id="UP001221142">
    <property type="component" value="Unassembled WGS sequence"/>
</dbReference>
<dbReference type="AlphaFoldDB" id="A0AAD7FWG1"/>
<organism evidence="2 3">
    <name type="scientific">Roridomyces roridus</name>
    <dbReference type="NCBI Taxonomy" id="1738132"/>
    <lineage>
        <taxon>Eukaryota</taxon>
        <taxon>Fungi</taxon>
        <taxon>Dikarya</taxon>
        <taxon>Basidiomycota</taxon>
        <taxon>Agaricomycotina</taxon>
        <taxon>Agaricomycetes</taxon>
        <taxon>Agaricomycetidae</taxon>
        <taxon>Agaricales</taxon>
        <taxon>Marasmiineae</taxon>
        <taxon>Mycenaceae</taxon>
        <taxon>Roridomyces</taxon>
    </lineage>
</organism>
<reference evidence="2" key="1">
    <citation type="submission" date="2023-03" db="EMBL/GenBank/DDBJ databases">
        <title>Massive genome expansion in bonnet fungi (Mycena s.s.) driven by repeated elements and novel gene families across ecological guilds.</title>
        <authorList>
            <consortium name="Lawrence Berkeley National Laboratory"/>
            <person name="Harder C.B."/>
            <person name="Miyauchi S."/>
            <person name="Viragh M."/>
            <person name="Kuo A."/>
            <person name="Thoen E."/>
            <person name="Andreopoulos B."/>
            <person name="Lu D."/>
            <person name="Skrede I."/>
            <person name="Drula E."/>
            <person name="Henrissat B."/>
            <person name="Morin E."/>
            <person name="Kohler A."/>
            <person name="Barry K."/>
            <person name="LaButti K."/>
            <person name="Morin E."/>
            <person name="Salamov A."/>
            <person name="Lipzen A."/>
            <person name="Mereny Z."/>
            <person name="Hegedus B."/>
            <person name="Baldrian P."/>
            <person name="Stursova M."/>
            <person name="Weitz H."/>
            <person name="Taylor A."/>
            <person name="Grigoriev I.V."/>
            <person name="Nagy L.G."/>
            <person name="Martin F."/>
            <person name="Kauserud H."/>
        </authorList>
    </citation>
    <scope>NUCLEOTIDE SEQUENCE</scope>
    <source>
        <strain evidence="2">9284</strain>
    </source>
</reference>
<feature type="transmembrane region" description="Helical" evidence="1">
    <location>
        <begin position="166"/>
        <end position="189"/>
    </location>
</feature>
<keyword evidence="1" id="KW-1133">Transmembrane helix</keyword>
<dbReference type="EMBL" id="JARKIF010000004">
    <property type="protein sequence ID" value="KAJ7641269.1"/>
    <property type="molecule type" value="Genomic_DNA"/>
</dbReference>
<protein>
    <submittedName>
        <fullName evidence="2">Uncharacterized protein</fullName>
    </submittedName>
</protein>
<sequence>MSSDDAAIFSMRDIAFNNIILEAFAHGIYSVIFTLALYAMIFKKKTPALFFLAVITMFALSTIQLAVRWAIARDAFIVHGDNPLDTVEAFMQPTLALSVLSGSALVVNTFIADCVLIYRCLAVWNRDWRAYHIPDALHFLGVLTVHQTVTFVQSGGDPNSFVDYARPYFCMCLLTTLLATFLIVFRILWLTREDSTRNGSATAFSSYRAVIEMVVESAFLYSATLAIYIALLYGSETGNADGYAQALLIDMTGIAPTLIVARVSFGNSSSVTVVRSGIQFSKNEDLLQSQNTNFDGQSV</sequence>
<feature type="transmembrane region" description="Helical" evidence="1">
    <location>
        <begin position="19"/>
        <end position="41"/>
    </location>
</feature>
<feature type="transmembrane region" description="Helical" evidence="1">
    <location>
        <begin position="48"/>
        <end position="71"/>
    </location>
</feature>
<keyword evidence="1" id="KW-0472">Membrane</keyword>
<name>A0AAD7FWG1_9AGAR</name>
<keyword evidence="3" id="KW-1185">Reference proteome</keyword>
<gene>
    <name evidence="2" type="ORF">FB45DRAFT_1124869</name>
</gene>
<evidence type="ECO:0000256" key="1">
    <source>
        <dbReference type="SAM" id="Phobius"/>
    </source>
</evidence>
<proteinExistence type="predicted"/>